<protein>
    <recommendedName>
        <fullName evidence="2">Putative plant transposon protein domain-containing protein</fullName>
    </recommendedName>
</protein>
<feature type="compositionally biased region" description="Low complexity" evidence="1">
    <location>
        <begin position="1664"/>
        <end position="1682"/>
    </location>
</feature>
<evidence type="ECO:0000313" key="3">
    <source>
        <dbReference type="EMBL" id="MQL88568.1"/>
    </source>
</evidence>
<evidence type="ECO:0000256" key="1">
    <source>
        <dbReference type="SAM" id="MobiDB-lite"/>
    </source>
</evidence>
<feature type="region of interest" description="Disordered" evidence="1">
    <location>
        <begin position="1511"/>
        <end position="1685"/>
    </location>
</feature>
<feature type="compositionally biased region" description="Low complexity" evidence="1">
    <location>
        <begin position="394"/>
        <end position="404"/>
    </location>
</feature>
<evidence type="ECO:0000259" key="2">
    <source>
        <dbReference type="Pfam" id="PF20167"/>
    </source>
</evidence>
<feature type="domain" description="Putative plant transposon protein" evidence="2">
    <location>
        <begin position="991"/>
        <end position="1169"/>
    </location>
</feature>
<feature type="compositionally biased region" description="Pro residues" evidence="1">
    <location>
        <begin position="1599"/>
        <end position="1616"/>
    </location>
</feature>
<evidence type="ECO:0000313" key="4">
    <source>
        <dbReference type="Proteomes" id="UP000652761"/>
    </source>
</evidence>
<gene>
    <name evidence="3" type="ORF">Taro_021137</name>
</gene>
<dbReference type="PANTHER" id="PTHR24216:SF65">
    <property type="entry name" value="PAXILLIN-LIKE PROTEIN 1"/>
    <property type="match status" value="1"/>
</dbReference>
<proteinExistence type="predicted"/>
<feature type="compositionally biased region" description="Low complexity" evidence="1">
    <location>
        <begin position="542"/>
        <end position="561"/>
    </location>
</feature>
<keyword evidence="4" id="KW-1185">Reference proteome</keyword>
<name>A0A843UY55_COLES</name>
<feature type="region of interest" description="Disordered" evidence="1">
    <location>
        <begin position="375"/>
        <end position="577"/>
    </location>
</feature>
<feature type="region of interest" description="Disordered" evidence="1">
    <location>
        <begin position="877"/>
        <end position="912"/>
    </location>
</feature>
<dbReference type="InterPro" id="IPR046796">
    <property type="entry name" value="Transposase_32_dom"/>
</dbReference>
<accession>A0A843UY55</accession>
<dbReference type="EMBL" id="NMUH01001069">
    <property type="protein sequence ID" value="MQL88568.1"/>
    <property type="molecule type" value="Genomic_DNA"/>
</dbReference>
<dbReference type="Proteomes" id="UP000652761">
    <property type="component" value="Unassembled WGS sequence"/>
</dbReference>
<sequence>MAAFGSSSSVGGYSAAFLMAEELERYQAVKIKICGNKAVDLDDLKKHSMSSVIEALQMLKWTEVCTVSEPSYPHLAKVFYTCLKSEEDGFLTSLAKGEAIIRDASTADVQEDEAVVREDEPTALERRIEDITFEFIEPFGKTSERVIPPPIFVPPVVQESTADLMESVAHTEGEHLHSHIEETPSIPVIEAAIEGSLEEEIPDAGAPDPIEDIPMRDALAQGEPATQGEPAVSALVGQFQEGLVEDVPDEDDDGSGYQHTSFTALHVELAADSERNGKSVARNIPMLTRRAHNKSRKKKIHVHLSPVIARLNAQGEILCSLQSDVTFIFLSQSTQAKDIGVVKSELHDMRSELGSLKNLVTDLAQFVREHLSAQAPHIPSESVPEDAAGPSEPPQSDQPDQSVSAEPVVGPSVEEYGPSGPSVEESGPSGSSVEESGPSGPSVVEDVEAEPSGPSKQMESVVGPSGPQVIVEEATVPPGPSDHPVLQTPAPSTPPTSFTAPPAPEPSKKTLPKHISSPTPFPAESSSSPTPSSSIPPPTSKAPPASSSGSSSAGPSSAGPSTQPPPTSSFSSLHPPTPPSFITLIPEGASIIRHIVQDIKDEFEEAILCTKEIKLISQFQMFNDYCFVNGLPEAQLGQFRVAISNLRTENPVNVPLQVDFASSKMSALTFLPQLHFLLMDSDVGPIIFERFARVKLSLFVVVTRFLSRSRSRQVDPSPFGLNATPPLSIFGSDRAVVAFMPGFLVHGPTLVIRSVLGTYGLVFREVVTVTWTPGPRASIEGVLQAASELELQTLVAEGKTVGTVRRRVVLMSLGLWSLCGRGKRYDMGDMVRKILRSLPASWTPKVTAIEEANDLKRMSLEKLIGSLMAHEINMERLGESSSRKKHSNALKAAKDTSGDESDGDKSTGSSEDEEVFLSRRWQRILAKKKYQIPLFAPKSLEGFYSTPSHDPPEPFPVQIHGAVKTKLCGNKAVDVADIEKNGMHNVIVAMQRMKWTRMITISEASYPDLVKAFYTCLKSEEDGSLISSVKGTSIHITYDLLESLFGVSTSGRSGVDSVDIHVKGLGIIGIEYKLKDGKIDINQMNAFNQILHFIVCQTLVAKSATFSTCPKADSDIMFWAIQNQDINMAEMIIERMKFATAMIWDKKNKLNVSLPYAHLLTQIFQHFNINVIGEVSEKMGQAIRSRNLKKSGFSLVAGVWTKTSVTEGEAIIGEAQEVQILEVEEEVAVRIEAHVVEAPVVPAVQEQPEEVRIEIPVVQVEEEEAALDIRIEVLVASPRRIEEISLEHIEPVGQSSEVESPSTVVAAVIEDILDTVTNIHGEQEEVMAEVVAPDHSADVPMEDALVQGEHAVEKEAEIYGEHTVSPHTDQFQEGVVESTSDEEEPPVDNVEPTVGASAKSKGVAQIPLLTRRAHRSSKNKKLRVNMKPVIDQLNAHREILCSLQNEVTSIFVSQSTGAKQIGAMKAKLQSLKGELGSIKKLVQDLTVFVREQLPIPASPAPTPVVPVYSLGPSGPRIEEQEAVRPSGQVNFEDSGPSGPQVVEDPSQDQPAKDASGPPGPSIEQAGPPGPVVDESRPSGPVESQVEHGRFEEPVEEVVPPEPPTSPFQTPAPPSPPSSTTTPPAPATFKQPLPKNISSPTPFPTTTSSSLVSSTFIPPPPSEAPPASSSVGASSSGPSSAGPSVPPPSTSYFFLHPPTPPSFVTIIPEGAQLEVQLGQFRQAISLLGSNAAHSTSIQVDFATFEIPDVVFLPPLYSLVMESAVGPLIFERFARVMGRISVQKGNSLAFHRFTGKDFTLSLLSSFLISMLLRYKVYILMKKELKHQQIFYPISFDQFLQHASFATSSTYKMSLGKDEYGNFVEAQRQLHIQRMAPVMGPSYSIVYGAFQGYFEEQECKAWPIITRYASLMSPAFYIHVPPQ</sequence>
<organism evidence="3 4">
    <name type="scientific">Colocasia esculenta</name>
    <name type="common">Wild taro</name>
    <name type="synonym">Arum esculentum</name>
    <dbReference type="NCBI Taxonomy" id="4460"/>
    <lineage>
        <taxon>Eukaryota</taxon>
        <taxon>Viridiplantae</taxon>
        <taxon>Streptophyta</taxon>
        <taxon>Embryophyta</taxon>
        <taxon>Tracheophyta</taxon>
        <taxon>Spermatophyta</taxon>
        <taxon>Magnoliopsida</taxon>
        <taxon>Liliopsida</taxon>
        <taxon>Araceae</taxon>
        <taxon>Aroideae</taxon>
        <taxon>Colocasieae</taxon>
        <taxon>Colocasia</taxon>
    </lineage>
</organism>
<comment type="caution">
    <text evidence="3">The sequence shown here is derived from an EMBL/GenBank/DDBJ whole genome shotgun (WGS) entry which is preliminary data.</text>
</comment>
<reference evidence="3" key="1">
    <citation type="submission" date="2017-07" db="EMBL/GenBank/DDBJ databases">
        <title>Taro Niue Genome Assembly and Annotation.</title>
        <authorList>
            <person name="Atibalentja N."/>
            <person name="Keating K."/>
            <person name="Fields C.J."/>
        </authorList>
    </citation>
    <scope>NUCLEOTIDE SEQUENCE</scope>
    <source>
        <strain evidence="3">Niue_2</strain>
        <tissue evidence="3">Leaf</tissue>
    </source>
</reference>
<feature type="compositionally biased region" description="Low complexity" evidence="1">
    <location>
        <begin position="417"/>
        <end position="444"/>
    </location>
</feature>
<feature type="compositionally biased region" description="Low complexity" evidence="1">
    <location>
        <begin position="1636"/>
        <end position="1655"/>
    </location>
</feature>
<dbReference type="OrthoDB" id="6768573at2759"/>
<dbReference type="Pfam" id="PF20167">
    <property type="entry name" value="Transposase_32"/>
    <property type="match status" value="1"/>
</dbReference>
<dbReference type="PANTHER" id="PTHR24216">
    <property type="entry name" value="PAXILLIN-RELATED"/>
    <property type="match status" value="1"/>
</dbReference>
<feature type="compositionally biased region" description="Low complexity" evidence="1">
    <location>
        <begin position="516"/>
        <end position="533"/>
    </location>
</feature>